<dbReference type="Gene3D" id="2.40.50.100">
    <property type="match status" value="1"/>
</dbReference>
<dbReference type="SUPFAM" id="SSF111369">
    <property type="entry name" value="HlyD-like secretion proteins"/>
    <property type="match status" value="1"/>
</dbReference>
<sequence>MIRKLLRPPRSPRRRLVAGLALLVVLSAGAGAWLLLRDDSPAAAASTTATVATQTLQQTVSASGTVAAARTDALGFDASGTVTHVYVEPGDAVRKGQRLAAIDDDVLQAELSAARSALSAARTARSEHVSDGASDEQLAADDAAVLAAESSLAQAEDAAGGAVLRATAKGTVTDVGIAVGDTVGGSSSPSGGGASDGSSADSATITVVSSGRFVVDATVASDDVSKLKKGLQATVTVSGVSEPVYGTVTEVGLVAEADANGAAVFPVTVTVTDRRDDLFGGTSADLSIVVSSRPDVLTVDSRAVRTDGEQTYVEKVTDAATGATTRTDVELGETSGLVTEVLSGLKAGDVVSVPSFSGPGRGGGGAGVELDQMPQRMPDFAPGGGVPPAGFGGAQ</sequence>
<dbReference type="PANTHER" id="PTHR32347">
    <property type="entry name" value="EFFLUX SYSTEM COMPONENT YKNX-RELATED"/>
    <property type="match status" value="1"/>
</dbReference>
<dbReference type="KEGG" id="psim:KR76_18875"/>
<dbReference type="RefSeq" id="WP_052138855.1">
    <property type="nucleotide sequence ID" value="NZ_BJMC01000022.1"/>
</dbReference>
<evidence type="ECO:0000313" key="5">
    <source>
        <dbReference type="Proteomes" id="UP000030300"/>
    </source>
</evidence>
<evidence type="ECO:0000256" key="2">
    <source>
        <dbReference type="ARBA" id="ARBA00023054"/>
    </source>
</evidence>
<dbReference type="GO" id="GO:0030313">
    <property type="term" value="C:cell envelope"/>
    <property type="evidence" value="ECO:0007669"/>
    <property type="project" value="UniProtKB-SubCell"/>
</dbReference>
<evidence type="ECO:0000313" key="4">
    <source>
        <dbReference type="EMBL" id="AJR18590.1"/>
    </source>
</evidence>
<dbReference type="Gene3D" id="2.40.420.20">
    <property type="match status" value="1"/>
</dbReference>
<proteinExistence type="predicted"/>
<dbReference type="OrthoDB" id="5141338at2"/>
<evidence type="ECO:0000256" key="3">
    <source>
        <dbReference type="SAM" id="MobiDB-lite"/>
    </source>
</evidence>
<dbReference type="STRING" id="2045.KR76_18875"/>
<dbReference type="AlphaFoldDB" id="A0A0C5XBD1"/>
<accession>A0A0C5XBD1</accession>
<comment type="subcellular location">
    <subcellularLocation>
        <location evidence="1">Cell envelope</location>
    </subcellularLocation>
</comment>
<dbReference type="Gene3D" id="2.40.30.170">
    <property type="match status" value="1"/>
</dbReference>
<dbReference type="GeneID" id="96610873"/>
<protein>
    <submittedName>
        <fullName evidence="4">Uncharacterized protein</fullName>
    </submittedName>
</protein>
<evidence type="ECO:0000256" key="1">
    <source>
        <dbReference type="ARBA" id="ARBA00004196"/>
    </source>
</evidence>
<keyword evidence="5" id="KW-1185">Reference proteome</keyword>
<dbReference type="HOGENOM" id="CLU_018816_14_3_11"/>
<reference evidence="4 5" key="1">
    <citation type="journal article" date="2015" name="Genome Announc.">
        <title>Complete Genome Sequence of Steroid-Transforming Nocardioides simplex VKM Ac-2033D.</title>
        <authorList>
            <person name="Shtratnikova V.Y."/>
            <person name="Schelkunov M.I."/>
            <person name="Pekov Y.A."/>
            <person name="Fokina V.V."/>
            <person name="Logacheva M.D."/>
            <person name="Sokolov S.L."/>
            <person name="Bragin E.Y."/>
            <person name="Ashapkin V.V."/>
            <person name="Donova M.V."/>
        </authorList>
    </citation>
    <scope>NUCLEOTIDE SEQUENCE [LARGE SCALE GENOMIC DNA]</scope>
    <source>
        <strain evidence="4 5">VKM Ac-2033D</strain>
    </source>
</reference>
<gene>
    <name evidence="4" type="ORF">KR76_18875</name>
</gene>
<dbReference type="Proteomes" id="UP000030300">
    <property type="component" value="Chromosome"/>
</dbReference>
<feature type="region of interest" description="Disordered" evidence="3">
    <location>
        <begin position="182"/>
        <end position="201"/>
    </location>
</feature>
<dbReference type="InterPro" id="IPR050465">
    <property type="entry name" value="UPF0194_transport"/>
</dbReference>
<dbReference type="EMBL" id="CP009896">
    <property type="protein sequence ID" value="AJR18590.1"/>
    <property type="molecule type" value="Genomic_DNA"/>
</dbReference>
<organism evidence="4 5">
    <name type="scientific">Nocardioides simplex</name>
    <name type="common">Arthrobacter simplex</name>
    <dbReference type="NCBI Taxonomy" id="2045"/>
    <lineage>
        <taxon>Bacteria</taxon>
        <taxon>Bacillati</taxon>
        <taxon>Actinomycetota</taxon>
        <taxon>Actinomycetes</taxon>
        <taxon>Propionibacteriales</taxon>
        <taxon>Nocardioidaceae</taxon>
        <taxon>Pimelobacter</taxon>
    </lineage>
</organism>
<name>A0A0C5XBD1_NOCSI</name>
<keyword evidence="2" id="KW-0175">Coiled coil</keyword>